<accession>A0A0A9GIC7</accession>
<reference evidence="1" key="2">
    <citation type="journal article" date="2015" name="Data Brief">
        <title>Shoot transcriptome of the giant reed, Arundo donax.</title>
        <authorList>
            <person name="Barrero R.A."/>
            <person name="Guerrero F.D."/>
            <person name="Moolhuijzen P."/>
            <person name="Goolsby J.A."/>
            <person name="Tidwell J."/>
            <person name="Bellgard S.E."/>
            <person name="Bellgard M.I."/>
        </authorList>
    </citation>
    <scope>NUCLEOTIDE SEQUENCE</scope>
    <source>
        <tissue evidence="1">Shoot tissue taken approximately 20 cm above the soil surface</tissue>
    </source>
</reference>
<protein>
    <submittedName>
        <fullName evidence="1">Uncharacterized protein</fullName>
    </submittedName>
</protein>
<sequence length="53" mass="5359">MVHTALTGCCSPPLLPTTSHSPSFCLTPFPLASGCSSNSPLRVDGCCGACSFV</sequence>
<evidence type="ECO:0000313" key="1">
    <source>
        <dbReference type="EMBL" id="JAE20453.1"/>
    </source>
</evidence>
<dbReference type="EMBL" id="GBRH01177443">
    <property type="protein sequence ID" value="JAE20453.1"/>
    <property type="molecule type" value="Transcribed_RNA"/>
</dbReference>
<dbReference type="AlphaFoldDB" id="A0A0A9GIC7"/>
<proteinExistence type="predicted"/>
<name>A0A0A9GIC7_ARUDO</name>
<reference evidence="1" key="1">
    <citation type="submission" date="2014-09" db="EMBL/GenBank/DDBJ databases">
        <authorList>
            <person name="Magalhaes I.L.F."/>
            <person name="Oliveira U."/>
            <person name="Santos F.R."/>
            <person name="Vidigal T.H.D.A."/>
            <person name="Brescovit A.D."/>
            <person name="Santos A.J."/>
        </authorList>
    </citation>
    <scope>NUCLEOTIDE SEQUENCE</scope>
    <source>
        <tissue evidence="1">Shoot tissue taken approximately 20 cm above the soil surface</tissue>
    </source>
</reference>
<organism evidence="1">
    <name type="scientific">Arundo donax</name>
    <name type="common">Giant reed</name>
    <name type="synonym">Donax arundinaceus</name>
    <dbReference type="NCBI Taxonomy" id="35708"/>
    <lineage>
        <taxon>Eukaryota</taxon>
        <taxon>Viridiplantae</taxon>
        <taxon>Streptophyta</taxon>
        <taxon>Embryophyta</taxon>
        <taxon>Tracheophyta</taxon>
        <taxon>Spermatophyta</taxon>
        <taxon>Magnoliopsida</taxon>
        <taxon>Liliopsida</taxon>
        <taxon>Poales</taxon>
        <taxon>Poaceae</taxon>
        <taxon>PACMAD clade</taxon>
        <taxon>Arundinoideae</taxon>
        <taxon>Arundineae</taxon>
        <taxon>Arundo</taxon>
    </lineage>
</organism>